<proteinExistence type="predicted"/>
<keyword evidence="2" id="KW-1133">Transmembrane helix</keyword>
<dbReference type="Proteomes" id="UP000630887">
    <property type="component" value="Unassembled WGS sequence"/>
</dbReference>
<dbReference type="RefSeq" id="WP_203688195.1">
    <property type="nucleotide sequence ID" value="NZ_BAAALC010000001.1"/>
</dbReference>
<keyword evidence="2" id="KW-0472">Membrane</keyword>
<feature type="compositionally biased region" description="Low complexity" evidence="1">
    <location>
        <begin position="83"/>
        <end position="112"/>
    </location>
</feature>
<evidence type="ECO:0000256" key="1">
    <source>
        <dbReference type="SAM" id="MobiDB-lite"/>
    </source>
</evidence>
<accession>A0A8J3KV33</accession>
<feature type="compositionally biased region" description="Basic and acidic residues" evidence="1">
    <location>
        <begin position="10"/>
        <end position="21"/>
    </location>
</feature>
<dbReference type="AlphaFoldDB" id="A0A8J3KV33"/>
<evidence type="ECO:0000313" key="4">
    <source>
        <dbReference type="Proteomes" id="UP000630887"/>
    </source>
</evidence>
<protein>
    <submittedName>
        <fullName evidence="3">Uncharacterized protein</fullName>
    </submittedName>
</protein>
<evidence type="ECO:0000256" key="2">
    <source>
        <dbReference type="SAM" id="Phobius"/>
    </source>
</evidence>
<comment type="caution">
    <text evidence="3">The sequence shown here is derived from an EMBL/GenBank/DDBJ whole genome shotgun (WGS) entry which is preliminary data.</text>
</comment>
<feature type="region of interest" description="Disordered" evidence="1">
    <location>
        <begin position="55"/>
        <end position="121"/>
    </location>
</feature>
<name>A0A8J3KV33_9ACTN</name>
<gene>
    <name evidence="3" type="ORF">Cco03nite_04260</name>
</gene>
<keyword evidence="4" id="KW-1185">Reference proteome</keyword>
<feature type="region of interest" description="Disordered" evidence="1">
    <location>
        <begin position="1"/>
        <end position="24"/>
    </location>
</feature>
<organism evidence="3 4">
    <name type="scientific">Catellatospora coxensis</name>
    <dbReference type="NCBI Taxonomy" id="310354"/>
    <lineage>
        <taxon>Bacteria</taxon>
        <taxon>Bacillati</taxon>
        <taxon>Actinomycetota</taxon>
        <taxon>Actinomycetes</taxon>
        <taxon>Micromonosporales</taxon>
        <taxon>Micromonosporaceae</taxon>
        <taxon>Catellatospora</taxon>
    </lineage>
</organism>
<evidence type="ECO:0000313" key="3">
    <source>
        <dbReference type="EMBL" id="GIG03726.1"/>
    </source>
</evidence>
<dbReference type="EMBL" id="BONI01000002">
    <property type="protein sequence ID" value="GIG03726.1"/>
    <property type="molecule type" value="Genomic_DNA"/>
</dbReference>
<sequence length="195" mass="20718">MPDETTAAGGEDRAGRPQHTDHQRRRRLRRWWLFSATALAVLLCIQPLFTGGDDAGSPPSAWHPDTASDGSWSIGPAQPTVESARPTATPAAAPSSAGPTRPATTAAAGPSRSPDREVGPADAAGVQELATKYCWQHVNGSMATPRADGGWQCVRLLVFVRAVDMDVACADAYGKGAYARTADPADAYAWRCYRR</sequence>
<feature type="transmembrane region" description="Helical" evidence="2">
    <location>
        <begin position="31"/>
        <end position="49"/>
    </location>
</feature>
<keyword evidence="2" id="KW-0812">Transmembrane</keyword>
<reference evidence="3 4" key="1">
    <citation type="submission" date="2021-01" db="EMBL/GenBank/DDBJ databases">
        <title>Whole genome shotgun sequence of Catellatospora coxensis NBRC 107359.</title>
        <authorList>
            <person name="Komaki H."/>
            <person name="Tamura T."/>
        </authorList>
    </citation>
    <scope>NUCLEOTIDE SEQUENCE [LARGE SCALE GENOMIC DNA]</scope>
    <source>
        <strain evidence="3 4">NBRC 107359</strain>
    </source>
</reference>